<evidence type="ECO:0000313" key="2">
    <source>
        <dbReference type="Proteomes" id="UP000789901"/>
    </source>
</evidence>
<feature type="non-terminal residue" evidence="1">
    <location>
        <position position="50"/>
    </location>
</feature>
<accession>A0ABN7W6U8</accession>
<name>A0ABN7W6U8_GIGMA</name>
<reference evidence="1 2" key="1">
    <citation type="submission" date="2021-06" db="EMBL/GenBank/DDBJ databases">
        <authorList>
            <person name="Kallberg Y."/>
            <person name="Tangrot J."/>
            <person name="Rosling A."/>
        </authorList>
    </citation>
    <scope>NUCLEOTIDE SEQUENCE [LARGE SCALE GENOMIC DNA]</scope>
    <source>
        <strain evidence="1 2">120-4 pot B 10/14</strain>
    </source>
</reference>
<organism evidence="1 2">
    <name type="scientific">Gigaspora margarita</name>
    <dbReference type="NCBI Taxonomy" id="4874"/>
    <lineage>
        <taxon>Eukaryota</taxon>
        <taxon>Fungi</taxon>
        <taxon>Fungi incertae sedis</taxon>
        <taxon>Mucoromycota</taxon>
        <taxon>Glomeromycotina</taxon>
        <taxon>Glomeromycetes</taxon>
        <taxon>Diversisporales</taxon>
        <taxon>Gigasporaceae</taxon>
        <taxon>Gigaspora</taxon>
    </lineage>
</organism>
<proteinExistence type="predicted"/>
<sequence length="50" mass="5986">MNVRLVVNKKLYGEIILKSLTLSKSYDQIIKLDSNDPRYKFFFIFNDEEV</sequence>
<keyword evidence="2" id="KW-1185">Reference proteome</keyword>
<protein>
    <submittedName>
        <fullName evidence="1">40902_t:CDS:1</fullName>
    </submittedName>
</protein>
<dbReference type="EMBL" id="CAJVQB010031254">
    <property type="protein sequence ID" value="CAG8816637.1"/>
    <property type="molecule type" value="Genomic_DNA"/>
</dbReference>
<evidence type="ECO:0000313" key="1">
    <source>
        <dbReference type="EMBL" id="CAG8816637.1"/>
    </source>
</evidence>
<dbReference type="Proteomes" id="UP000789901">
    <property type="component" value="Unassembled WGS sequence"/>
</dbReference>
<comment type="caution">
    <text evidence="1">The sequence shown here is derived from an EMBL/GenBank/DDBJ whole genome shotgun (WGS) entry which is preliminary data.</text>
</comment>
<gene>
    <name evidence="1" type="ORF">GMARGA_LOCUS26600</name>
</gene>